<keyword evidence="1" id="KW-0472">Membrane</keyword>
<organism evidence="2">
    <name type="scientific">Babesia bovis</name>
    <dbReference type="NCBI Taxonomy" id="5865"/>
    <lineage>
        <taxon>Eukaryota</taxon>
        <taxon>Sar</taxon>
        <taxon>Alveolata</taxon>
        <taxon>Apicomplexa</taxon>
        <taxon>Aconoidasida</taxon>
        <taxon>Piroplasmida</taxon>
        <taxon>Babesiidae</taxon>
        <taxon>Babesia</taxon>
    </lineage>
</organism>
<feature type="transmembrane region" description="Helical" evidence="1">
    <location>
        <begin position="6"/>
        <end position="29"/>
    </location>
</feature>
<dbReference type="AlphaFoldDB" id="S6BGK5"/>
<keyword evidence="1" id="KW-1133">Transmembrane helix</keyword>
<protein>
    <submittedName>
        <fullName evidence="2">Bis(5-nucleosyl)-tetraphosphatase</fullName>
    </submittedName>
</protein>
<sequence>MADNGGIVKAAGIIVYIVDALLGAPKFLLLKASNKPFHWTPPKGELIYTLGVPVYA</sequence>
<proteinExistence type="evidence at transcript level"/>
<dbReference type="VEuPathDB" id="PiroplasmaDB:BBOV_II002910"/>
<name>S6BGK5_BABBO</name>
<evidence type="ECO:0000313" key="2">
    <source>
        <dbReference type="EMBL" id="BAN65264.1"/>
    </source>
</evidence>
<accession>S6BGK5</accession>
<keyword evidence="1" id="KW-0812">Transmembrane</keyword>
<reference evidence="2" key="1">
    <citation type="journal article" date="2014" name="BMC Genomics">
        <title>The Babesia bovis gene and promoter model: an update from full-length EST analysis.</title>
        <authorList>
            <person name="Yamagishi J."/>
            <person name="Wakaguri H."/>
            <person name="Yokoyama N."/>
            <person name="Yamashita R."/>
            <person name="Suzuki Y."/>
            <person name="Xuan X."/>
            <person name="Igarashi I."/>
        </authorList>
    </citation>
    <scope>NUCLEOTIDE SEQUENCE</scope>
    <source>
        <strain evidence="2">Texas</strain>
    </source>
</reference>
<evidence type="ECO:0000256" key="1">
    <source>
        <dbReference type="SAM" id="Phobius"/>
    </source>
</evidence>
<dbReference type="EMBL" id="AK441470">
    <property type="protein sequence ID" value="BAN65264.1"/>
    <property type="molecule type" value="mRNA"/>
</dbReference>